<organism evidence="2">
    <name type="scientific">Brachypodium distachyon</name>
    <name type="common">Purple false brome</name>
    <name type="synonym">Trachynia distachya</name>
    <dbReference type="NCBI Taxonomy" id="15368"/>
    <lineage>
        <taxon>Eukaryota</taxon>
        <taxon>Viridiplantae</taxon>
        <taxon>Streptophyta</taxon>
        <taxon>Embryophyta</taxon>
        <taxon>Tracheophyta</taxon>
        <taxon>Spermatophyta</taxon>
        <taxon>Magnoliopsida</taxon>
        <taxon>Liliopsida</taxon>
        <taxon>Poales</taxon>
        <taxon>Poaceae</taxon>
        <taxon>BOP clade</taxon>
        <taxon>Pooideae</taxon>
        <taxon>Stipodae</taxon>
        <taxon>Brachypodieae</taxon>
        <taxon>Brachypodium</taxon>
    </lineage>
</organism>
<reference evidence="3" key="3">
    <citation type="submission" date="2018-08" db="UniProtKB">
        <authorList>
            <consortium name="EnsemblPlants"/>
        </authorList>
    </citation>
    <scope>IDENTIFICATION</scope>
    <source>
        <strain evidence="3">cv. Bd21</strain>
    </source>
</reference>
<feature type="compositionally biased region" description="Basic and acidic residues" evidence="1">
    <location>
        <begin position="104"/>
        <end position="115"/>
    </location>
</feature>
<dbReference type="InParanoid" id="A0A0Q3L3C6"/>
<feature type="compositionally biased region" description="Gly residues" evidence="1">
    <location>
        <begin position="50"/>
        <end position="65"/>
    </location>
</feature>
<dbReference type="Gramene" id="KQK17665">
    <property type="protein sequence ID" value="KQK17665"/>
    <property type="gene ID" value="BRADI_1g35954v3"/>
</dbReference>
<evidence type="ECO:0000313" key="4">
    <source>
        <dbReference type="Proteomes" id="UP000008810"/>
    </source>
</evidence>
<feature type="compositionally biased region" description="Low complexity" evidence="1">
    <location>
        <begin position="160"/>
        <end position="169"/>
    </location>
</feature>
<keyword evidence="4" id="KW-1185">Reference proteome</keyword>
<reference evidence="2" key="2">
    <citation type="submission" date="2017-06" db="EMBL/GenBank/DDBJ databases">
        <title>WGS assembly of Brachypodium distachyon.</title>
        <authorList>
            <consortium name="The International Brachypodium Initiative"/>
            <person name="Lucas S."/>
            <person name="Harmon-Smith M."/>
            <person name="Lail K."/>
            <person name="Tice H."/>
            <person name="Grimwood J."/>
            <person name="Bruce D."/>
            <person name="Barry K."/>
            <person name="Shu S."/>
            <person name="Lindquist E."/>
            <person name="Wang M."/>
            <person name="Pitluck S."/>
            <person name="Vogel J.P."/>
            <person name="Garvin D.F."/>
            <person name="Mockler T.C."/>
            <person name="Schmutz J."/>
            <person name="Rokhsar D."/>
            <person name="Bevan M.W."/>
        </authorList>
    </citation>
    <scope>NUCLEOTIDE SEQUENCE</scope>
    <source>
        <strain evidence="2">Bd21</strain>
    </source>
</reference>
<dbReference type="EnsemblPlants" id="KQK17665">
    <property type="protein sequence ID" value="KQK17665"/>
    <property type="gene ID" value="BRADI_1g35954v3"/>
</dbReference>
<feature type="region of interest" description="Disordered" evidence="1">
    <location>
        <begin position="19"/>
        <end position="169"/>
    </location>
</feature>
<dbReference type="EMBL" id="CM000880">
    <property type="protein sequence ID" value="KQK17665.2"/>
    <property type="molecule type" value="Genomic_DNA"/>
</dbReference>
<dbReference type="AlphaFoldDB" id="A0A0Q3L3C6"/>
<dbReference type="Proteomes" id="UP000008810">
    <property type="component" value="Chromosome 1"/>
</dbReference>
<feature type="non-terminal residue" evidence="2">
    <location>
        <position position="218"/>
    </location>
</feature>
<reference evidence="2 3" key="1">
    <citation type="journal article" date="2010" name="Nature">
        <title>Genome sequencing and analysis of the model grass Brachypodium distachyon.</title>
        <authorList>
            <consortium name="International Brachypodium Initiative"/>
        </authorList>
    </citation>
    <scope>NUCLEOTIDE SEQUENCE [LARGE SCALE GENOMIC DNA]</scope>
    <source>
        <strain evidence="2 3">Bd21</strain>
    </source>
</reference>
<evidence type="ECO:0000313" key="3">
    <source>
        <dbReference type="EnsemblPlants" id="KQK17665"/>
    </source>
</evidence>
<proteinExistence type="predicted"/>
<protein>
    <submittedName>
        <fullName evidence="2 3">Uncharacterized protein</fullName>
    </submittedName>
</protein>
<sequence length="218" mass="22497">MRSRVRVLETASCRNAGKGCVQKTQSVPNRSRIKHKIEPQSWSNDEEELGGGGSGGASCRGGSRGGASQRRREQSSGRSRCTSSGWPRGVLGACKEEDGGGEVRSGEVKLPEARQVRRGVRGAGRLGRRGRARRGEGKGARMGGEEQEAMREASGRWTEAAAGPTTPRKTAAAAAGVWLKLGGCRRGLGSARKGGGECAGGQEVAGDLQLVGGGGISG</sequence>
<evidence type="ECO:0000313" key="2">
    <source>
        <dbReference type="EMBL" id="KQK17665.2"/>
    </source>
</evidence>
<gene>
    <name evidence="2" type="ORF">BRADI_1g35954v3</name>
</gene>
<name>A0A0Q3L3C6_BRADI</name>
<accession>A0A0Q3L3C6</accession>
<evidence type="ECO:0000256" key="1">
    <source>
        <dbReference type="SAM" id="MobiDB-lite"/>
    </source>
</evidence>
<feature type="compositionally biased region" description="Basic residues" evidence="1">
    <location>
        <begin position="116"/>
        <end position="132"/>
    </location>
</feature>